<name>A0A0R3T867_RODNA</name>
<dbReference type="GO" id="GO:0005886">
    <property type="term" value="C:plasma membrane"/>
    <property type="evidence" value="ECO:0007669"/>
    <property type="project" value="TreeGrafter"/>
</dbReference>
<reference evidence="4 5" key="2">
    <citation type="submission" date="2018-11" db="EMBL/GenBank/DDBJ databases">
        <authorList>
            <consortium name="Pathogen Informatics"/>
        </authorList>
    </citation>
    <scope>NUCLEOTIDE SEQUENCE [LARGE SCALE GENOMIC DNA]</scope>
</reference>
<dbReference type="InterPro" id="IPR000859">
    <property type="entry name" value="CUB_dom"/>
</dbReference>
<accession>A0A0R3T867</accession>
<dbReference type="InterPro" id="IPR035914">
    <property type="entry name" value="Sperma_CUB_dom_sf"/>
</dbReference>
<gene>
    <name evidence="4" type="ORF">HNAJ_LOCUS3254</name>
</gene>
<comment type="caution">
    <text evidence="2">Lacks conserved residue(s) required for the propagation of feature annotation.</text>
</comment>
<proteinExistence type="predicted"/>
<dbReference type="WBParaSite" id="HNAJ_0000325501-mRNA-1">
    <property type="protein sequence ID" value="HNAJ_0000325501-mRNA-1"/>
    <property type="gene ID" value="HNAJ_0000325501"/>
</dbReference>
<reference evidence="6" key="1">
    <citation type="submission" date="2017-02" db="UniProtKB">
        <authorList>
            <consortium name="WormBaseParasite"/>
        </authorList>
    </citation>
    <scope>IDENTIFICATION</scope>
</reference>
<dbReference type="InterPro" id="IPR053207">
    <property type="entry name" value="Non-NMDA_GluR_Accessory"/>
</dbReference>
<dbReference type="Pfam" id="PF00431">
    <property type="entry name" value="CUB"/>
    <property type="match status" value="1"/>
</dbReference>
<dbReference type="SMART" id="SM00042">
    <property type="entry name" value="CUB"/>
    <property type="match status" value="1"/>
</dbReference>
<keyword evidence="5" id="KW-1185">Reference proteome</keyword>
<dbReference type="STRING" id="102285.A0A0R3T867"/>
<dbReference type="PROSITE" id="PS01180">
    <property type="entry name" value="CUB"/>
    <property type="match status" value="1"/>
</dbReference>
<evidence type="ECO:0000313" key="6">
    <source>
        <dbReference type="WBParaSite" id="HNAJ_0000325501-mRNA-1"/>
    </source>
</evidence>
<evidence type="ECO:0000259" key="3">
    <source>
        <dbReference type="PROSITE" id="PS01180"/>
    </source>
</evidence>
<protein>
    <submittedName>
        <fullName evidence="6">CUB domain-containing protein</fullName>
    </submittedName>
</protein>
<evidence type="ECO:0000313" key="5">
    <source>
        <dbReference type="Proteomes" id="UP000278807"/>
    </source>
</evidence>
<dbReference type="PANTHER" id="PTHR47537:SF6">
    <property type="entry name" value="CUB DOMAIN-CONTAINING PROTEIN"/>
    <property type="match status" value="1"/>
</dbReference>
<keyword evidence="1" id="KW-1015">Disulfide bond</keyword>
<evidence type="ECO:0000256" key="1">
    <source>
        <dbReference type="ARBA" id="ARBA00023157"/>
    </source>
</evidence>
<dbReference type="EMBL" id="UZAE01001842">
    <property type="protein sequence ID" value="VDN99113.1"/>
    <property type="molecule type" value="Genomic_DNA"/>
</dbReference>
<sequence length="366" mass="41277">IYYPGKVASPQDIPFLSHTFLGSTSKKEGKEHTVGAQEPTCRFLIQSRSDSEQQSGEFASPAYPGFHPPGLQCIYMFRGQPNQRIRIEIVDLNLPSQMNTCSTDYVQIFDGGDLNKATSIGNRICGEQRNLQIYSTESLLTIIFVTSTTATKHTYTKYRGFRIAYQFWDKFVPVAFDLKDLHVRGTECDFSIRSGMQKEGVLEAPNFSFSALLYPLHVCTFYFLGRHEKQRLETVRVGFDFVDLPSFNANEKRCSNGFLAIYGSRVENTDNFTLRPIVSPSFGDLNLFEANFAAPLNAVGLPHPSQIWCGDKLNAIKTKDDVDSSAIISLRSALALRFNASGKSPMNVHFRVYYKFVSGKFIYYLI</sequence>
<dbReference type="PANTHER" id="PTHR47537">
    <property type="entry name" value="CUBILIN"/>
    <property type="match status" value="1"/>
</dbReference>
<evidence type="ECO:0000256" key="2">
    <source>
        <dbReference type="PROSITE-ProRule" id="PRU00059"/>
    </source>
</evidence>
<dbReference type="Gene3D" id="2.60.120.290">
    <property type="entry name" value="Spermadhesin, CUB domain"/>
    <property type="match status" value="1"/>
</dbReference>
<dbReference type="Proteomes" id="UP000278807">
    <property type="component" value="Unassembled WGS sequence"/>
</dbReference>
<dbReference type="OrthoDB" id="6022136at2759"/>
<feature type="domain" description="CUB" evidence="3">
    <location>
        <begin position="41"/>
        <end position="168"/>
    </location>
</feature>
<dbReference type="AlphaFoldDB" id="A0A0R3T867"/>
<dbReference type="SUPFAM" id="SSF49854">
    <property type="entry name" value="Spermadhesin, CUB domain"/>
    <property type="match status" value="1"/>
</dbReference>
<dbReference type="CDD" id="cd00041">
    <property type="entry name" value="CUB"/>
    <property type="match status" value="1"/>
</dbReference>
<organism evidence="6">
    <name type="scientific">Rodentolepis nana</name>
    <name type="common">Dwarf tapeworm</name>
    <name type="synonym">Hymenolepis nana</name>
    <dbReference type="NCBI Taxonomy" id="102285"/>
    <lineage>
        <taxon>Eukaryota</taxon>
        <taxon>Metazoa</taxon>
        <taxon>Spiralia</taxon>
        <taxon>Lophotrochozoa</taxon>
        <taxon>Platyhelminthes</taxon>
        <taxon>Cestoda</taxon>
        <taxon>Eucestoda</taxon>
        <taxon>Cyclophyllidea</taxon>
        <taxon>Hymenolepididae</taxon>
        <taxon>Rodentolepis</taxon>
    </lineage>
</organism>
<evidence type="ECO:0000313" key="4">
    <source>
        <dbReference type="EMBL" id="VDN99113.1"/>
    </source>
</evidence>